<name>A0A939NBV1_PRORE</name>
<dbReference type="Proteomes" id="UP000664477">
    <property type="component" value="Unassembled WGS sequence"/>
</dbReference>
<comment type="caution">
    <text evidence="2">The sequence shown here is derived from an EMBL/GenBank/DDBJ whole genome shotgun (WGS) entry which is preliminary data.</text>
</comment>
<sequence>MSIPVAPEDKKPLFPERNPISSPQISSQPVAKMRITTFGKYYNLRKNFALIESSLANPVILNGS</sequence>
<evidence type="ECO:0000256" key="1">
    <source>
        <dbReference type="SAM" id="MobiDB-lite"/>
    </source>
</evidence>
<feature type="region of interest" description="Disordered" evidence="1">
    <location>
        <begin position="1"/>
        <end position="26"/>
    </location>
</feature>
<evidence type="ECO:0000313" key="2">
    <source>
        <dbReference type="EMBL" id="MBO1916186.1"/>
    </source>
</evidence>
<dbReference type="AlphaFoldDB" id="A0A939NBV1"/>
<organism evidence="2 3">
    <name type="scientific">Providencia rettgeri</name>
    <dbReference type="NCBI Taxonomy" id="587"/>
    <lineage>
        <taxon>Bacteria</taxon>
        <taxon>Pseudomonadati</taxon>
        <taxon>Pseudomonadota</taxon>
        <taxon>Gammaproteobacteria</taxon>
        <taxon>Enterobacterales</taxon>
        <taxon>Morganellaceae</taxon>
        <taxon>Providencia</taxon>
    </lineage>
</organism>
<accession>A0A939NBV1</accession>
<protein>
    <submittedName>
        <fullName evidence="2">Uncharacterized protein</fullName>
    </submittedName>
</protein>
<proteinExistence type="predicted"/>
<evidence type="ECO:0000313" key="3">
    <source>
        <dbReference type="Proteomes" id="UP000664477"/>
    </source>
</evidence>
<reference evidence="2" key="1">
    <citation type="submission" date="2021-03" db="EMBL/GenBank/DDBJ databases">
        <title>Molecular epidemiology and mechanisms of colistin and carbapenem resistance in Enterobacteriaceae from clinical isolates, the environment and porcine samples in Pretoria, South Africa.</title>
        <authorList>
            <person name="Bogoshi D."/>
            <person name="Mbelle N.M."/>
            <person name="Naidoo V."/>
            <person name="Osei Sekyere J."/>
        </authorList>
    </citation>
    <scope>NUCLEOTIDE SEQUENCE</scope>
    <source>
        <strain evidence="2">C052</strain>
    </source>
</reference>
<gene>
    <name evidence="2" type="ORF">J4727_09705</name>
</gene>
<dbReference type="EMBL" id="JAGETQ010000043">
    <property type="protein sequence ID" value="MBO1916186.1"/>
    <property type="molecule type" value="Genomic_DNA"/>
</dbReference>